<sequence length="88" mass="9695">MKKYFNVISVIICGLDIVVYILFFSGIDFVPDEAVFPLMTVGSIIGVILSWFGSTGVIRNIGIFGNAFILLFTVIGPLLVRALIWNKP</sequence>
<comment type="caution">
    <text evidence="2">The sequence shown here is derived from an EMBL/GenBank/DDBJ whole genome shotgun (WGS) entry which is preliminary data.</text>
</comment>
<reference evidence="2" key="1">
    <citation type="journal article" date="2014" name="Int. J. Syst. Evol. Microbiol.">
        <title>Complete genome sequence of Corynebacterium casei LMG S-19264T (=DSM 44701T), isolated from a smear-ripened cheese.</title>
        <authorList>
            <consortium name="US DOE Joint Genome Institute (JGI-PGF)"/>
            <person name="Walter F."/>
            <person name="Albersmeier A."/>
            <person name="Kalinowski J."/>
            <person name="Ruckert C."/>
        </authorList>
    </citation>
    <scope>NUCLEOTIDE SEQUENCE</scope>
    <source>
        <strain evidence="2">CGMCC 1.12754</strain>
    </source>
</reference>
<feature type="transmembrane region" description="Helical" evidence="1">
    <location>
        <begin position="7"/>
        <end position="28"/>
    </location>
</feature>
<feature type="transmembrane region" description="Helical" evidence="1">
    <location>
        <begin position="34"/>
        <end position="52"/>
    </location>
</feature>
<keyword evidence="1" id="KW-1133">Transmembrane helix</keyword>
<protein>
    <submittedName>
        <fullName evidence="2">Uncharacterized protein</fullName>
    </submittedName>
</protein>
<evidence type="ECO:0000313" key="3">
    <source>
        <dbReference type="Proteomes" id="UP000622860"/>
    </source>
</evidence>
<keyword evidence="3" id="KW-1185">Reference proteome</keyword>
<keyword evidence="1" id="KW-0472">Membrane</keyword>
<evidence type="ECO:0000313" key="2">
    <source>
        <dbReference type="EMBL" id="GGG61477.1"/>
    </source>
</evidence>
<dbReference type="RefSeq" id="WP_188453391.1">
    <property type="nucleotide sequence ID" value="NZ_BMFR01000001.1"/>
</dbReference>
<evidence type="ECO:0000256" key="1">
    <source>
        <dbReference type="SAM" id="Phobius"/>
    </source>
</evidence>
<feature type="transmembrane region" description="Helical" evidence="1">
    <location>
        <begin position="64"/>
        <end position="84"/>
    </location>
</feature>
<gene>
    <name evidence="2" type="ORF">GCM10011398_00980</name>
</gene>
<dbReference type="Proteomes" id="UP000622860">
    <property type="component" value="Unassembled WGS sequence"/>
</dbReference>
<name>A0A917GYJ5_9BACI</name>
<keyword evidence="1" id="KW-0812">Transmembrane</keyword>
<dbReference type="AlphaFoldDB" id="A0A917GYJ5"/>
<accession>A0A917GYJ5</accession>
<organism evidence="2 3">
    <name type="scientific">Virgibacillus oceani</name>
    <dbReference type="NCBI Taxonomy" id="1479511"/>
    <lineage>
        <taxon>Bacteria</taxon>
        <taxon>Bacillati</taxon>
        <taxon>Bacillota</taxon>
        <taxon>Bacilli</taxon>
        <taxon>Bacillales</taxon>
        <taxon>Bacillaceae</taxon>
        <taxon>Virgibacillus</taxon>
    </lineage>
</organism>
<reference evidence="2" key="2">
    <citation type="submission" date="2020-09" db="EMBL/GenBank/DDBJ databases">
        <authorList>
            <person name="Sun Q."/>
            <person name="Zhou Y."/>
        </authorList>
    </citation>
    <scope>NUCLEOTIDE SEQUENCE</scope>
    <source>
        <strain evidence="2">CGMCC 1.12754</strain>
    </source>
</reference>
<dbReference type="EMBL" id="BMFR01000001">
    <property type="protein sequence ID" value="GGG61477.1"/>
    <property type="molecule type" value="Genomic_DNA"/>
</dbReference>
<proteinExistence type="predicted"/>